<dbReference type="OrthoDB" id="10599152at2759"/>
<dbReference type="InterPro" id="IPR023052">
    <property type="entry name" value="Cell_div_SepF"/>
</dbReference>
<keyword evidence="2" id="KW-0717">Septation</keyword>
<protein>
    <recommendedName>
        <fullName evidence="6">Cell division protein SepF</fullName>
    </recommendedName>
</protein>
<dbReference type="Pfam" id="PF04472">
    <property type="entry name" value="SepF"/>
    <property type="match status" value="1"/>
</dbReference>
<proteinExistence type="predicted"/>
<dbReference type="Gene3D" id="3.30.110.150">
    <property type="entry name" value="SepF-like protein"/>
    <property type="match status" value="1"/>
</dbReference>
<reference evidence="4" key="1">
    <citation type="submission" date="2020-10" db="EMBL/GenBank/DDBJ databases">
        <title>Unveiling of a novel bifunctional photoreceptor, Dualchrome1, isolated from a cosmopolitan green alga.</title>
        <authorList>
            <person name="Suzuki S."/>
            <person name="Kawachi M."/>
        </authorList>
    </citation>
    <scope>NUCLEOTIDE SEQUENCE</scope>
    <source>
        <strain evidence="4">NIES 2893</strain>
    </source>
</reference>
<evidence type="ECO:0000313" key="4">
    <source>
        <dbReference type="EMBL" id="GHP02334.1"/>
    </source>
</evidence>
<keyword evidence="5" id="KW-1185">Reference proteome</keyword>
<accession>A0A830H5M3</accession>
<evidence type="ECO:0000313" key="5">
    <source>
        <dbReference type="Proteomes" id="UP000660262"/>
    </source>
</evidence>
<evidence type="ECO:0000256" key="2">
    <source>
        <dbReference type="ARBA" id="ARBA00023210"/>
    </source>
</evidence>
<evidence type="ECO:0000256" key="3">
    <source>
        <dbReference type="ARBA" id="ARBA00023306"/>
    </source>
</evidence>
<dbReference type="AlphaFoldDB" id="A0A830H5M3"/>
<sequence length="112" mass="12253">MAMPWSDALPFGGRKSSAEPVFVVVAPTMFDETTQAVRALQEGANVVLQLSNLPSLDDQQRAVDFVAGAAHALYGHQEALSDNMFLFTPAETRVRSVPDWDSEDGLADREWS</sequence>
<evidence type="ECO:0008006" key="6">
    <source>
        <dbReference type="Google" id="ProtNLM"/>
    </source>
</evidence>
<dbReference type="Proteomes" id="UP000660262">
    <property type="component" value="Unassembled WGS sequence"/>
</dbReference>
<name>A0A830H5M3_9CHLO</name>
<organism evidence="4 5">
    <name type="scientific">Pycnococcus provasolii</name>
    <dbReference type="NCBI Taxonomy" id="41880"/>
    <lineage>
        <taxon>Eukaryota</taxon>
        <taxon>Viridiplantae</taxon>
        <taxon>Chlorophyta</taxon>
        <taxon>Pseudoscourfieldiophyceae</taxon>
        <taxon>Pseudoscourfieldiales</taxon>
        <taxon>Pycnococcaceae</taxon>
        <taxon>Pycnococcus</taxon>
    </lineage>
</organism>
<dbReference type="InterPro" id="IPR038594">
    <property type="entry name" value="SepF-like_sf"/>
</dbReference>
<gene>
    <name evidence="4" type="ORF">PPROV_000109100</name>
</gene>
<keyword evidence="3" id="KW-0131">Cell cycle</keyword>
<comment type="caution">
    <text evidence="4">The sequence shown here is derived from an EMBL/GenBank/DDBJ whole genome shotgun (WGS) entry which is preliminary data.</text>
</comment>
<dbReference type="PANTHER" id="PTHR35798">
    <property type="entry name" value="CELL DIVISION PROTEIN SEPF"/>
    <property type="match status" value="1"/>
</dbReference>
<dbReference type="EMBL" id="BNJQ01000003">
    <property type="protein sequence ID" value="GHP02334.1"/>
    <property type="molecule type" value="Genomic_DNA"/>
</dbReference>
<keyword evidence="1" id="KW-0132">Cell division</keyword>
<dbReference type="GO" id="GO:0051301">
    <property type="term" value="P:cell division"/>
    <property type="evidence" value="ECO:0007669"/>
    <property type="project" value="UniProtKB-KW"/>
</dbReference>
<evidence type="ECO:0000256" key="1">
    <source>
        <dbReference type="ARBA" id="ARBA00022618"/>
    </source>
</evidence>
<dbReference type="InterPro" id="IPR007561">
    <property type="entry name" value="Cell_div_SepF/SepF-rel"/>
</dbReference>
<dbReference type="PANTHER" id="PTHR35798:SF1">
    <property type="entry name" value="CELL DIVISION PROTEIN SEPF"/>
    <property type="match status" value="1"/>
</dbReference>